<dbReference type="GO" id="GO:0019843">
    <property type="term" value="F:rRNA binding"/>
    <property type="evidence" value="ECO:0007669"/>
    <property type="project" value="UniProtKB-UniRule"/>
</dbReference>
<dbReference type="NCBIfam" id="TIGR01044">
    <property type="entry name" value="rplV_bact"/>
    <property type="match status" value="1"/>
</dbReference>
<dbReference type="PROSITE" id="PS00464">
    <property type="entry name" value="RIBOSOMAL_L22"/>
    <property type="match status" value="1"/>
</dbReference>
<evidence type="ECO:0000256" key="10">
    <source>
        <dbReference type="HAMAP-Rule" id="MF_01331"/>
    </source>
</evidence>
<dbReference type="SUPFAM" id="SSF54843">
    <property type="entry name" value="Ribosomal protein L22"/>
    <property type="match status" value="1"/>
</dbReference>
<dbReference type="Gene3D" id="3.90.470.10">
    <property type="entry name" value="Ribosomal protein L22/L17"/>
    <property type="match status" value="1"/>
</dbReference>
<comment type="subunit">
    <text evidence="3 10 12">Part of the 50S ribosomal subunit.</text>
</comment>
<evidence type="ECO:0000256" key="6">
    <source>
        <dbReference type="ARBA" id="ARBA00022980"/>
    </source>
</evidence>
<keyword evidence="6 10" id="KW-0689">Ribosomal protein</keyword>
<proteinExistence type="inferred from homology"/>
<dbReference type="PANTHER" id="PTHR13501">
    <property type="entry name" value="CHLOROPLAST 50S RIBOSOMAL PROTEIN L22-RELATED"/>
    <property type="match status" value="1"/>
</dbReference>
<dbReference type="GO" id="GO:0003735">
    <property type="term" value="F:structural constituent of ribosome"/>
    <property type="evidence" value="ECO:0007669"/>
    <property type="project" value="InterPro"/>
</dbReference>
<comment type="function">
    <text evidence="10 13">This protein binds specifically to 23S rRNA; its binding is stimulated by other ribosomal proteins, e.g., L4, L17, and L20. It is important during the early stages of 50S assembly. It makes multiple contacts with different domains of the 23S rRNA in the assembled 50S subunit and ribosome.</text>
</comment>
<accession>A0A7L6N724</accession>
<evidence type="ECO:0000256" key="11">
    <source>
        <dbReference type="RuleBase" id="RU004005"/>
    </source>
</evidence>
<organism evidence="14 15">
    <name type="scientific">Hujiaoplasma nucleasis</name>
    <dbReference type="NCBI Taxonomy" id="2725268"/>
    <lineage>
        <taxon>Bacteria</taxon>
        <taxon>Bacillati</taxon>
        <taxon>Mycoplasmatota</taxon>
        <taxon>Mollicutes</taxon>
        <taxon>Candidatus Izemoplasmatales</taxon>
        <taxon>Hujiaoplasmataceae</taxon>
        <taxon>Hujiaoplasma</taxon>
    </lineage>
</organism>
<gene>
    <name evidence="10 14" type="primary">rplV</name>
    <name evidence="14" type="ORF">HF295_05595</name>
</gene>
<dbReference type="InterPro" id="IPR047867">
    <property type="entry name" value="Ribosomal_uL22_bac/org-type"/>
</dbReference>
<name>A0A7L6N724_9MOLU</name>
<evidence type="ECO:0000256" key="3">
    <source>
        <dbReference type="ARBA" id="ARBA00011838"/>
    </source>
</evidence>
<evidence type="ECO:0000256" key="1">
    <source>
        <dbReference type="ARBA" id="ARBA00003478"/>
    </source>
</evidence>
<comment type="function">
    <text evidence="1 10">The globular domain of the protein is located near the polypeptide exit tunnel on the outside of the subunit, while an extended beta-hairpin is found that lines the wall of the exit tunnel in the center of the 70S ribosome.</text>
</comment>
<dbReference type="InterPro" id="IPR001063">
    <property type="entry name" value="Ribosomal_uL22"/>
</dbReference>
<dbReference type="InterPro" id="IPR005727">
    <property type="entry name" value="Ribosomal_uL22_bac/chlpt-type"/>
</dbReference>
<dbReference type="Pfam" id="PF00237">
    <property type="entry name" value="Ribosomal_L22"/>
    <property type="match status" value="1"/>
</dbReference>
<dbReference type="AlphaFoldDB" id="A0A7L6N724"/>
<sequence>METNQVTEAKAVVRSVRIAPRKVKLMVDLIRGKNVGEAYALLRNTPKRSAIVIGKLLKSAVANAEHNYQLDQDKLYVKEIYVGEGKTLKRMQPHAQGRAFQILKRTSHIYITVAERE</sequence>
<evidence type="ECO:0000313" key="15">
    <source>
        <dbReference type="Proteomes" id="UP000512167"/>
    </source>
</evidence>
<keyword evidence="15" id="KW-1185">Reference proteome</keyword>
<evidence type="ECO:0000256" key="9">
    <source>
        <dbReference type="ARBA" id="ARBA00035207"/>
    </source>
</evidence>
<comment type="similarity">
    <text evidence="2 10 11">Belongs to the universal ribosomal protein uL22 family.</text>
</comment>
<keyword evidence="7 10" id="KW-0687">Ribonucleoprotein</keyword>
<evidence type="ECO:0000256" key="8">
    <source>
        <dbReference type="ARBA" id="ARBA00025084"/>
    </source>
</evidence>
<dbReference type="InterPro" id="IPR036394">
    <property type="entry name" value="Ribosomal_uL22_sf"/>
</dbReference>
<dbReference type="GO" id="GO:0022625">
    <property type="term" value="C:cytosolic large ribosomal subunit"/>
    <property type="evidence" value="ECO:0007669"/>
    <property type="project" value="TreeGrafter"/>
</dbReference>
<protein>
    <recommendedName>
        <fullName evidence="9 10">Large ribosomal subunit protein uL22</fullName>
    </recommendedName>
</protein>
<dbReference type="HAMAP" id="MF_01331_B">
    <property type="entry name" value="Ribosomal_uL22_B"/>
    <property type="match status" value="1"/>
</dbReference>
<dbReference type="GO" id="GO:0006412">
    <property type="term" value="P:translation"/>
    <property type="evidence" value="ECO:0007669"/>
    <property type="project" value="UniProtKB-UniRule"/>
</dbReference>
<dbReference type="EMBL" id="CP051151">
    <property type="protein sequence ID" value="QLY40359.1"/>
    <property type="molecule type" value="Genomic_DNA"/>
</dbReference>
<dbReference type="KEGG" id="tbk:HF295_05595"/>
<evidence type="ECO:0000256" key="13">
    <source>
        <dbReference type="RuleBase" id="RU004008"/>
    </source>
</evidence>
<keyword evidence="5 10" id="KW-0694">RNA-binding</keyword>
<dbReference type="PANTHER" id="PTHR13501:SF8">
    <property type="entry name" value="LARGE RIBOSOMAL SUBUNIT PROTEIN UL22M"/>
    <property type="match status" value="1"/>
</dbReference>
<dbReference type="RefSeq" id="WP_312031192.1">
    <property type="nucleotide sequence ID" value="NZ_CP051151.1"/>
</dbReference>
<dbReference type="CDD" id="cd00336">
    <property type="entry name" value="Ribosomal_L22"/>
    <property type="match status" value="1"/>
</dbReference>
<dbReference type="Proteomes" id="UP000512167">
    <property type="component" value="Chromosome"/>
</dbReference>
<evidence type="ECO:0000256" key="7">
    <source>
        <dbReference type="ARBA" id="ARBA00023274"/>
    </source>
</evidence>
<evidence type="ECO:0000256" key="12">
    <source>
        <dbReference type="RuleBase" id="RU004006"/>
    </source>
</evidence>
<evidence type="ECO:0000256" key="5">
    <source>
        <dbReference type="ARBA" id="ARBA00022884"/>
    </source>
</evidence>
<reference evidence="14 15" key="1">
    <citation type="submission" date="2020-04" db="EMBL/GenBank/DDBJ databases">
        <authorList>
            <person name="Zheng R.K."/>
            <person name="Sun C.M."/>
        </authorList>
    </citation>
    <scope>NUCLEOTIDE SEQUENCE [LARGE SCALE GENOMIC DNA]</scope>
    <source>
        <strain evidence="15">zrk29</strain>
    </source>
</reference>
<dbReference type="InterPro" id="IPR018260">
    <property type="entry name" value="Ribosomal_uL22_CS"/>
</dbReference>
<comment type="function">
    <text evidence="8">This protein binds specifically to 23S rRNA; its binding is stimulated by other ribosomal proteins, e.g. L4, L17, and L20. It is important during the early stages of 50S assembly. It makes multiple contacts with different domains of the 23S rRNA in the assembled 50S subunit and ribosome.</text>
</comment>
<evidence type="ECO:0000256" key="2">
    <source>
        <dbReference type="ARBA" id="ARBA00009451"/>
    </source>
</evidence>
<keyword evidence="4 10" id="KW-0699">rRNA-binding</keyword>
<evidence type="ECO:0000313" key="14">
    <source>
        <dbReference type="EMBL" id="QLY40359.1"/>
    </source>
</evidence>
<evidence type="ECO:0000256" key="4">
    <source>
        <dbReference type="ARBA" id="ARBA00022730"/>
    </source>
</evidence>